<feature type="compositionally biased region" description="Basic residues" evidence="1">
    <location>
        <begin position="107"/>
        <end position="117"/>
    </location>
</feature>
<evidence type="ECO:0000313" key="2">
    <source>
        <dbReference type="EMBL" id="MED6212986.1"/>
    </source>
</evidence>
<organism evidence="2 3">
    <name type="scientific">Stylosanthes scabra</name>
    <dbReference type="NCBI Taxonomy" id="79078"/>
    <lineage>
        <taxon>Eukaryota</taxon>
        <taxon>Viridiplantae</taxon>
        <taxon>Streptophyta</taxon>
        <taxon>Embryophyta</taxon>
        <taxon>Tracheophyta</taxon>
        <taxon>Spermatophyta</taxon>
        <taxon>Magnoliopsida</taxon>
        <taxon>eudicotyledons</taxon>
        <taxon>Gunneridae</taxon>
        <taxon>Pentapetalae</taxon>
        <taxon>rosids</taxon>
        <taxon>fabids</taxon>
        <taxon>Fabales</taxon>
        <taxon>Fabaceae</taxon>
        <taxon>Papilionoideae</taxon>
        <taxon>50 kb inversion clade</taxon>
        <taxon>dalbergioids sensu lato</taxon>
        <taxon>Dalbergieae</taxon>
        <taxon>Pterocarpus clade</taxon>
        <taxon>Stylosanthes</taxon>
    </lineage>
</organism>
<name>A0ABU6YST8_9FABA</name>
<keyword evidence="3" id="KW-1185">Reference proteome</keyword>
<dbReference type="Proteomes" id="UP001341840">
    <property type="component" value="Unassembled WGS sequence"/>
</dbReference>
<evidence type="ECO:0000256" key="1">
    <source>
        <dbReference type="SAM" id="MobiDB-lite"/>
    </source>
</evidence>
<proteinExistence type="predicted"/>
<reference evidence="2 3" key="1">
    <citation type="journal article" date="2023" name="Plants (Basel)">
        <title>Bridging the Gap: Combining Genomics and Transcriptomics Approaches to Understand Stylosanthes scabra, an Orphan Legume from the Brazilian Caatinga.</title>
        <authorList>
            <person name="Ferreira-Neto J.R.C."/>
            <person name="da Silva M.D."/>
            <person name="Binneck E."/>
            <person name="de Melo N.F."/>
            <person name="da Silva R.H."/>
            <person name="de Melo A.L.T.M."/>
            <person name="Pandolfi V."/>
            <person name="Bustamante F.O."/>
            <person name="Brasileiro-Vidal A.C."/>
            <person name="Benko-Iseppon A.M."/>
        </authorList>
    </citation>
    <scope>NUCLEOTIDE SEQUENCE [LARGE SCALE GENOMIC DNA]</scope>
    <source>
        <tissue evidence="2">Leaves</tissue>
    </source>
</reference>
<feature type="region of interest" description="Disordered" evidence="1">
    <location>
        <begin position="91"/>
        <end position="151"/>
    </location>
</feature>
<protein>
    <submittedName>
        <fullName evidence="2">Uncharacterized protein</fullName>
    </submittedName>
</protein>
<comment type="caution">
    <text evidence="2">The sequence shown here is derived from an EMBL/GenBank/DDBJ whole genome shotgun (WGS) entry which is preliminary data.</text>
</comment>
<evidence type="ECO:0000313" key="3">
    <source>
        <dbReference type="Proteomes" id="UP001341840"/>
    </source>
</evidence>
<accession>A0ABU6YST8</accession>
<gene>
    <name evidence="2" type="ORF">PIB30_088903</name>
</gene>
<sequence length="151" mass="16920">MLICRFVVKYDSRSKKAVKRNHTSIRSSYDEPVLDERGVLYTGLLDRSIEMSEFGSESKGLAAILHRAYDKAYAEMVAFKANEKGDKTVMTHQEGSFGGMNDLHSPTRVKSRGRPRKMLGSTLEKQIATSSNKKKRKALTEVNDGNSSPFD</sequence>
<dbReference type="EMBL" id="JASCZI010243290">
    <property type="protein sequence ID" value="MED6212986.1"/>
    <property type="molecule type" value="Genomic_DNA"/>
</dbReference>